<dbReference type="InterPro" id="IPR027786">
    <property type="entry name" value="Nse4/EID"/>
</dbReference>
<feature type="coiled-coil region" evidence="8">
    <location>
        <begin position="90"/>
        <end position="117"/>
    </location>
</feature>
<evidence type="ECO:0000259" key="9">
    <source>
        <dbReference type="Pfam" id="PF08743"/>
    </source>
</evidence>
<comment type="function">
    <text evidence="7">Component of the SMC5-SMC6 complex, that promotes sister chromatid alignment after DNA damage and facilitates double-stranded DNA breaks (DSBs) repair via homologous recombination between sister chromatids.</text>
</comment>
<dbReference type="AlphaFoldDB" id="A0A915AH00"/>
<proteinExistence type="inferred from homology"/>
<name>A0A915AH00_PARUN</name>
<dbReference type="Proteomes" id="UP000887569">
    <property type="component" value="Unplaced"/>
</dbReference>
<keyword evidence="5 7" id="KW-0234">DNA repair</keyword>
<dbReference type="PANTHER" id="PTHR16140:SF0">
    <property type="entry name" value="NON-STRUCTURAL MAINTENANCE OF CHROMOSOMES ELEMENT 4"/>
    <property type="match status" value="1"/>
</dbReference>
<evidence type="ECO:0000256" key="3">
    <source>
        <dbReference type="ARBA" id="ARBA00022763"/>
    </source>
</evidence>
<evidence type="ECO:0000313" key="10">
    <source>
        <dbReference type="Proteomes" id="UP000887569"/>
    </source>
</evidence>
<accession>A0A915AH00</accession>
<keyword evidence="10" id="KW-1185">Reference proteome</keyword>
<keyword evidence="8" id="KW-0175">Coiled coil</keyword>
<keyword evidence="3 7" id="KW-0227">DNA damage</keyword>
<evidence type="ECO:0000313" key="11">
    <source>
        <dbReference type="WBParaSite" id="PgR006_g206_t01"/>
    </source>
</evidence>
<evidence type="ECO:0000256" key="5">
    <source>
        <dbReference type="ARBA" id="ARBA00023204"/>
    </source>
</evidence>
<feature type="domain" description="Non-structural maintenance of chromosome element 4 C-terminal" evidence="9">
    <location>
        <begin position="273"/>
        <end position="359"/>
    </location>
</feature>
<comment type="subcellular location">
    <subcellularLocation>
        <location evidence="1 7">Nucleus</location>
    </subcellularLocation>
</comment>
<reference evidence="11" key="1">
    <citation type="submission" date="2022-11" db="UniProtKB">
        <authorList>
            <consortium name="WormBaseParasite"/>
        </authorList>
    </citation>
    <scope>IDENTIFICATION</scope>
</reference>
<dbReference type="InterPro" id="IPR014854">
    <property type="entry name" value="Nse4_C"/>
</dbReference>
<protein>
    <recommendedName>
        <fullName evidence="7">Non-structural maintenance of chromosomes element 4</fullName>
    </recommendedName>
</protein>
<dbReference type="GO" id="GO:0005634">
    <property type="term" value="C:nucleus"/>
    <property type="evidence" value="ECO:0007669"/>
    <property type="project" value="UniProtKB-SubCell"/>
</dbReference>
<dbReference type="GO" id="GO:0006281">
    <property type="term" value="P:DNA repair"/>
    <property type="evidence" value="ECO:0007669"/>
    <property type="project" value="UniProtKB-UniRule"/>
</dbReference>
<evidence type="ECO:0000256" key="7">
    <source>
        <dbReference type="RuleBase" id="RU365071"/>
    </source>
</evidence>
<evidence type="ECO:0000256" key="8">
    <source>
        <dbReference type="SAM" id="Coils"/>
    </source>
</evidence>
<dbReference type="GO" id="GO:0030915">
    <property type="term" value="C:Smc5-Smc6 complex"/>
    <property type="evidence" value="ECO:0007669"/>
    <property type="project" value="UniProtKB-UniRule"/>
</dbReference>
<organism evidence="10 11">
    <name type="scientific">Parascaris univalens</name>
    <name type="common">Nematode worm</name>
    <dbReference type="NCBI Taxonomy" id="6257"/>
    <lineage>
        <taxon>Eukaryota</taxon>
        <taxon>Metazoa</taxon>
        <taxon>Ecdysozoa</taxon>
        <taxon>Nematoda</taxon>
        <taxon>Chromadorea</taxon>
        <taxon>Rhabditida</taxon>
        <taxon>Spirurina</taxon>
        <taxon>Ascaridomorpha</taxon>
        <taxon>Ascaridoidea</taxon>
        <taxon>Ascarididae</taxon>
        <taxon>Parascaris</taxon>
    </lineage>
</organism>
<sequence>MIFQVVGLFRLHINFCIMDHSVSSSIFDGTLCDEEIAQLRSQLEQINKDMNAIERAAWRVNLMERYDRLSTRYNEMADYLAENGNTSEDHEDWTSLKEELEATLASADKEFKEMADGREVLADAQLMRSISNLLCSKVLSAVDRDERVKRCVRPEALATMLIRYYRVDETSIENATDDESSAQQMWLKLAELDVKSEPIPFRALLAMPILDEVIAVQRNAPRRERLMNAPTVQLQGLAPQEVHDDAGEGMPQILDRICSCLRGELGKRGTDHIGYYEFCLDPIDFGRTVENMFHMSFLLKDNRVRLFVPYEDLPQLALVECGSDGRNDHSQATKKCVISIDQNQWKELVELLEIKEPLIHLDGIDS</sequence>
<keyword evidence="6 7" id="KW-0539">Nucleus</keyword>
<evidence type="ECO:0000256" key="2">
    <source>
        <dbReference type="ARBA" id="ARBA00008997"/>
    </source>
</evidence>
<evidence type="ECO:0000256" key="4">
    <source>
        <dbReference type="ARBA" id="ARBA00023172"/>
    </source>
</evidence>
<comment type="subunit">
    <text evidence="7">Component of the SMC5-SMC6 complex.</text>
</comment>
<dbReference type="PANTHER" id="PTHR16140">
    <property type="entry name" value="NON-STRUCTURAL MAINTENANCE OF CHROMOSOMES ELEMENT 4"/>
    <property type="match status" value="1"/>
</dbReference>
<dbReference type="GO" id="GO:0006310">
    <property type="term" value="P:DNA recombination"/>
    <property type="evidence" value="ECO:0007669"/>
    <property type="project" value="UniProtKB-UniRule"/>
</dbReference>
<evidence type="ECO:0000256" key="1">
    <source>
        <dbReference type="ARBA" id="ARBA00004123"/>
    </source>
</evidence>
<comment type="similarity">
    <text evidence="2 7">Belongs to the NSE4 family.</text>
</comment>
<dbReference type="Pfam" id="PF08743">
    <property type="entry name" value="Nse4_C"/>
    <property type="match status" value="1"/>
</dbReference>
<evidence type="ECO:0000256" key="6">
    <source>
        <dbReference type="ARBA" id="ARBA00023242"/>
    </source>
</evidence>
<keyword evidence="4 7" id="KW-0233">DNA recombination</keyword>
<dbReference type="WBParaSite" id="PgR006_g206_t01">
    <property type="protein sequence ID" value="PgR006_g206_t01"/>
    <property type="gene ID" value="PgR006_g206"/>
</dbReference>